<keyword evidence="2" id="KW-0342">GTP-binding</keyword>
<dbReference type="EMBL" id="JAODAN010000002">
    <property type="protein sequence ID" value="KAK1926046.1"/>
    <property type="molecule type" value="Genomic_DNA"/>
</dbReference>
<dbReference type="Gene3D" id="1.10.1580.10">
    <property type="match status" value="1"/>
</dbReference>
<dbReference type="AlphaFoldDB" id="A0AAD9L7B0"/>
<dbReference type="GO" id="GO:0005525">
    <property type="term" value="F:GTP binding"/>
    <property type="evidence" value="ECO:0007669"/>
    <property type="project" value="UniProtKB-KW"/>
</dbReference>
<evidence type="ECO:0000256" key="3">
    <source>
        <dbReference type="SAM" id="MobiDB-lite"/>
    </source>
</evidence>
<keyword evidence="6" id="KW-1185">Reference proteome</keyword>
<dbReference type="PANTHER" id="PTHR45782:SF4">
    <property type="entry name" value="MITOCHONDRIAL RIBOSOME-ASSOCIATED GTPASE 1"/>
    <property type="match status" value="1"/>
</dbReference>
<feature type="compositionally biased region" description="Basic and acidic residues" evidence="3">
    <location>
        <begin position="384"/>
        <end position="411"/>
    </location>
</feature>
<evidence type="ECO:0000313" key="5">
    <source>
        <dbReference type="EMBL" id="KAK1926046.1"/>
    </source>
</evidence>
<name>A0AAD9L7B0_PAPLA</name>
<evidence type="ECO:0000259" key="4">
    <source>
        <dbReference type="Pfam" id="PF01926"/>
    </source>
</evidence>
<sequence length="422" mass="47770">MNFLPRPSFAYPQRTASWYAGHMAKSLRQIGELLDDIDLVIEARDARLPLTSINRAFDDLLGQVWGPRWEDKDGDVVGMVDRKGKLREKVVVYTKRDLAEEKYEQPLIKAFKDKLDQRVVFVDNREDKDVRELLRIAVNAAKANRSSMLDMRVLVVGMPNVGKSSLLNALRRVGVKRGKHFTTGAMPGVTRKLAGVVKIHRDPTVYVYDTPGVMVPFLGHGELGAERGIKFALTAGIKEDLFEPEIAVDYLLWRMNQRLVAERDLPPEQRSPSYVEALPLPPSFTEPTEDLATLLDPLCAKIGALQKGGIPDYNQGYAFIQKWFRDGKLGRWTFDHLAPTGCTGEELDWKVWQSVSEYMALMEAQQAEAARGEGLSGAQMKKREKAEREEKRAARYRRLREEKAASMDRLNKIASAKQSGRR</sequence>
<evidence type="ECO:0000256" key="2">
    <source>
        <dbReference type="ARBA" id="ARBA00023134"/>
    </source>
</evidence>
<dbReference type="SUPFAM" id="SSF52540">
    <property type="entry name" value="P-loop containing nucleoside triphosphate hydrolases"/>
    <property type="match status" value="1"/>
</dbReference>
<dbReference type="PANTHER" id="PTHR45782">
    <property type="entry name" value="MITOCHONDRIAL RIBOSOME-ASSOCIATED GTPASE 1"/>
    <property type="match status" value="1"/>
</dbReference>
<dbReference type="InterPro" id="IPR027417">
    <property type="entry name" value="P-loop_NTPase"/>
</dbReference>
<reference evidence="5" key="1">
    <citation type="submission" date="2023-02" db="EMBL/GenBank/DDBJ databases">
        <title>Identification and recombinant expression of a fungal hydrolase from Papiliotrema laurentii that hydrolyzes apple cutin and clears colloidal polyester polyurethane.</title>
        <authorList>
            <consortium name="DOE Joint Genome Institute"/>
            <person name="Roman V.A."/>
            <person name="Bojanowski C."/>
            <person name="Crable B.R."/>
            <person name="Wagner D.N."/>
            <person name="Hung C.S."/>
            <person name="Nadeau L.J."/>
            <person name="Schratz L."/>
            <person name="Haridas S."/>
            <person name="Pangilinan J."/>
            <person name="Lipzen A."/>
            <person name="Na H."/>
            <person name="Yan M."/>
            <person name="Ng V."/>
            <person name="Grigoriev I.V."/>
            <person name="Spatafora J.W."/>
            <person name="Barlow D."/>
            <person name="Biffinger J."/>
            <person name="Kelley-Loughnane N."/>
            <person name="Varaljay V.A."/>
            <person name="Crookes-Goodson W.J."/>
        </authorList>
    </citation>
    <scope>NUCLEOTIDE SEQUENCE</scope>
    <source>
        <strain evidence="5">5307AH</strain>
    </source>
</reference>
<dbReference type="Gene3D" id="3.40.50.300">
    <property type="entry name" value="P-loop containing nucleotide triphosphate hydrolases"/>
    <property type="match status" value="1"/>
</dbReference>
<dbReference type="Pfam" id="PF01926">
    <property type="entry name" value="MMR_HSR1"/>
    <property type="match status" value="1"/>
</dbReference>
<organism evidence="5 6">
    <name type="scientific">Papiliotrema laurentii</name>
    <name type="common">Cryptococcus laurentii</name>
    <dbReference type="NCBI Taxonomy" id="5418"/>
    <lineage>
        <taxon>Eukaryota</taxon>
        <taxon>Fungi</taxon>
        <taxon>Dikarya</taxon>
        <taxon>Basidiomycota</taxon>
        <taxon>Agaricomycotina</taxon>
        <taxon>Tremellomycetes</taxon>
        <taxon>Tremellales</taxon>
        <taxon>Rhynchogastremaceae</taxon>
        <taxon>Papiliotrema</taxon>
    </lineage>
</organism>
<evidence type="ECO:0000313" key="6">
    <source>
        <dbReference type="Proteomes" id="UP001182556"/>
    </source>
</evidence>
<accession>A0AAD9L7B0</accession>
<protein>
    <submittedName>
        <fullName evidence="5">P-loop containing nucleoside triphosphate hydrolase protein</fullName>
    </submittedName>
</protein>
<evidence type="ECO:0000256" key="1">
    <source>
        <dbReference type="ARBA" id="ARBA00022741"/>
    </source>
</evidence>
<keyword evidence="1" id="KW-0547">Nucleotide-binding</keyword>
<keyword evidence="5" id="KW-0378">Hydrolase</keyword>
<dbReference type="CDD" id="cd01856">
    <property type="entry name" value="YlqF"/>
    <property type="match status" value="1"/>
</dbReference>
<feature type="region of interest" description="Disordered" evidence="3">
    <location>
        <begin position="370"/>
        <end position="422"/>
    </location>
</feature>
<dbReference type="InterPro" id="IPR023179">
    <property type="entry name" value="GTP-bd_ortho_bundle_sf"/>
</dbReference>
<gene>
    <name evidence="5" type="ORF">DB88DRAFT_146636</name>
</gene>
<dbReference type="GO" id="GO:0032543">
    <property type="term" value="P:mitochondrial translation"/>
    <property type="evidence" value="ECO:0007669"/>
    <property type="project" value="TreeGrafter"/>
</dbReference>
<proteinExistence type="predicted"/>
<dbReference type="GO" id="GO:0005739">
    <property type="term" value="C:mitochondrion"/>
    <property type="evidence" value="ECO:0007669"/>
    <property type="project" value="TreeGrafter"/>
</dbReference>
<dbReference type="GO" id="GO:0003924">
    <property type="term" value="F:GTPase activity"/>
    <property type="evidence" value="ECO:0007669"/>
    <property type="project" value="TreeGrafter"/>
</dbReference>
<dbReference type="InterPro" id="IPR006073">
    <property type="entry name" value="GTP-bd"/>
</dbReference>
<feature type="domain" description="G" evidence="4">
    <location>
        <begin position="152"/>
        <end position="218"/>
    </location>
</feature>
<dbReference type="Proteomes" id="UP001182556">
    <property type="component" value="Unassembled WGS sequence"/>
</dbReference>
<comment type="caution">
    <text evidence="5">The sequence shown here is derived from an EMBL/GenBank/DDBJ whole genome shotgun (WGS) entry which is preliminary data.</text>
</comment>